<keyword evidence="2" id="KW-1185">Reference proteome</keyword>
<gene>
    <name evidence="1" type="ORF">NC99_19550</name>
</gene>
<sequence length="133" mass="15265">MLVLVGIIVGLFVLLVVGTWLSNRFGKKDPEADASDEGVNVALDCCGAHEVCDFEEMLKNPDEIVYFEDEELDRYQGVNPNEYRDEQIDEFRDVLYTLDSEEIRKWLLSIERRKIQLPSVLKQEAIQLLAEAS</sequence>
<evidence type="ECO:0000313" key="1">
    <source>
        <dbReference type="EMBL" id="KOH45093.1"/>
    </source>
</evidence>
<protein>
    <recommendedName>
        <fullName evidence="3">Phospholipase</fullName>
    </recommendedName>
</protein>
<accession>A0A0L8V9N8</accession>
<dbReference type="AlphaFoldDB" id="A0A0L8V9N8"/>
<evidence type="ECO:0000313" key="2">
    <source>
        <dbReference type="Proteomes" id="UP000036958"/>
    </source>
</evidence>
<name>A0A0L8V9N8_9BACT</name>
<proteinExistence type="predicted"/>
<dbReference type="RefSeq" id="WP_053182528.1">
    <property type="nucleotide sequence ID" value="NZ_LGIA01000148.1"/>
</dbReference>
<dbReference type="OrthoDB" id="1097760at2"/>
<evidence type="ECO:0008006" key="3">
    <source>
        <dbReference type="Google" id="ProtNLM"/>
    </source>
</evidence>
<comment type="caution">
    <text evidence="1">The sequence shown here is derived from an EMBL/GenBank/DDBJ whole genome shotgun (WGS) entry which is preliminary data.</text>
</comment>
<organism evidence="1 2">
    <name type="scientific">Sunxiuqinia dokdonensis</name>
    <dbReference type="NCBI Taxonomy" id="1409788"/>
    <lineage>
        <taxon>Bacteria</taxon>
        <taxon>Pseudomonadati</taxon>
        <taxon>Bacteroidota</taxon>
        <taxon>Bacteroidia</taxon>
        <taxon>Marinilabiliales</taxon>
        <taxon>Prolixibacteraceae</taxon>
        <taxon>Sunxiuqinia</taxon>
    </lineage>
</organism>
<dbReference type="STRING" id="1409788.NC99_19550"/>
<dbReference type="EMBL" id="LGIA01000148">
    <property type="protein sequence ID" value="KOH45093.1"/>
    <property type="molecule type" value="Genomic_DNA"/>
</dbReference>
<reference evidence="2" key="1">
    <citation type="submission" date="2015-07" db="EMBL/GenBank/DDBJ databases">
        <title>Genome sequencing of Sunxiuqinia dokdonensis strain SK.</title>
        <authorList>
            <person name="Ahn S."/>
            <person name="Kim B.-C."/>
        </authorList>
    </citation>
    <scope>NUCLEOTIDE SEQUENCE [LARGE SCALE GENOMIC DNA]</scope>
    <source>
        <strain evidence="2">SK</strain>
    </source>
</reference>
<dbReference type="Proteomes" id="UP000036958">
    <property type="component" value="Unassembled WGS sequence"/>
</dbReference>